<reference evidence="2" key="1">
    <citation type="submission" date="2021-01" db="EMBL/GenBank/DDBJ databases">
        <authorList>
            <person name="Li R."/>
            <person name="Bekaert M."/>
        </authorList>
    </citation>
    <scope>NUCLEOTIDE SEQUENCE</scope>
    <source>
        <strain evidence="2">Farmed</strain>
    </source>
</reference>
<dbReference type="Gene3D" id="6.10.250.3180">
    <property type="match status" value="1"/>
</dbReference>
<name>A0A812B7T2_ACAPH</name>
<dbReference type="PANTHER" id="PTHR15141:SF76">
    <property type="entry name" value="TRANSCRIPTION ELONGATION FACTOR B POLYPEPTIDE 3"/>
    <property type="match status" value="1"/>
</dbReference>
<evidence type="ECO:0000256" key="1">
    <source>
        <dbReference type="SAM" id="MobiDB-lite"/>
    </source>
</evidence>
<protein>
    <submittedName>
        <fullName evidence="2">ELOA</fullName>
    </submittedName>
</protein>
<dbReference type="InterPro" id="IPR010684">
    <property type="entry name" value="RNA_pol_II_trans_fac_SIII_A"/>
</dbReference>
<keyword evidence="3" id="KW-1185">Reference proteome</keyword>
<dbReference type="PANTHER" id="PTHR15141">
    <property type="entry name" value="TRANSCRIPTION ELONGATION FACTOR B POLYPEPTIDE 3"/>
    <property type="match status" value="1"/>
</dbReference>
<evidence type="ECO:0000313" key="3">
    <source>
        <dbReference type="Proteomes" id="UP000597762"/>
    </source>
</evidence>
<dbReference type="GO" id="GO:0070449">
    <property type="term" value="C:elongin complex"/>
    <property type="evidence" value="ECO:0007669"/>
    <property type="project" value="InterPro"/>
</dbReference>
<feature type="compositionally biased region" description="Polar residues" evidence="1">
    <location>
        <begin position="105"/>
        <end position="115"/>
    </location>
</feature>
<feature type="compositionally biased region" description="Low complexity" evidence="1">
    <location>
        <begin position="116"/>
        <end position="132"/>
    </location>
</feature>
<comment type="caution">
    <text evidence="2">The sequence shown here is derived from an EMBL/GenBank/DDBJ whole genome shotgun (WGS) entry which is preliminary data.</text>
</comment>
<accession>A0A812B7T2</accession>
<dbReference type="Pfam" id="PF06881">
    <property type="entry name" value="Elongin_A"/>
    <property type="match status" value="1"/>
</dbReference>
<feature type="region of interest" description="Disordered" evidence="1">
    <location>
        <begin position="96"/>
        <end position="137"/>
    </location>
</feature>
<dbReference type="InterPro" id="IPR051870">
    <property type="entry name" value="Elongin-A_domain"/>
</dbReference>
<dbReference type="OrthoDB" id="21513at2759"/>
<dbReference type="GO" id="GO:0006368">
    <property type="term" value="P:transcription elongation by RNA polymerase II"/>
    <property type="evidence" value="ECO:0007669"/>
    <property type="project" value="InterPro"/>
</dbReference>
<sequence length="157" mass="18232">MHFLEDSDKLWKIHCQRDFRGKETDELESWRELYLRLFDEREARLKAVRANITASMSKATPERTVKMAFVEDPAKPPRDVRRRQLKFGTGTITKEALGPYRTYKPVSNQTPTSAPSRSSVSSSGSGRIQVSQQHRTTKVVAPMMMKTMKMLKRMQRR</sequence>
<gene>
    <name evidence="2" type="ORF">SPHA_11795</name>
</gene>
<proteinExistence type="predicted"/>
<dbReference type="EMBL" id="CAHIKZ030000392">
    <property type="protein sequence ID" value="CAE1171853.1"/>
    <property type="molecule type" value="Genomic_DNA"/>
</dbReference>
<dbReference type="Proteomes" id="UP000597762">
    <property type="component" value="Unassembled WGS sequence"/>
</dbReference>
<dbReference type="AlphaFoldDB" id="A0A812B7T2"/>
<evidence type="ECO:0000313" key="2">
    <source>
        <dbReference type="EMBL" id="CAE1171853.1"/>
    </source>
</evidence>
<organism evidence="2 3">
    <name type="scientific">Acanthosepion pharaonis</name>
    <name type="common">Pharaoh cuttlefish</name>
    <name type="synonym">Sepia pharaonis</name>
    <dbReference type="NCBI Taxonomy" id="158019"/>
    <lineage>
        <taxon>Eukaryota</taxon>
        <taxon>Metazoa</taxon>
        <taxon>Spiralia</taxon>
        <taxon>Lophotrochozoa</taxon>
        <taxon>Mollusca</taxon>
        <taxon>Cephalopoda</taxon>
        <taxon>Coleoidea</taxon>
        <taxon>Decapodiformes</taxon>
        <taxon>Sepiida</taxon>
        <taxon>Sepiina</taxon>
        <taxon>Sepiidae</taxon>
        <taxon>Acanthosepion</taxon>
    </lineage>
</organism>